<evidence type="ECO:0000313" key="14">
    <source>
        <dbReference type="EMBL" id="CAE0681647.1"/>
    </source>
</evidence>
<evidence type="ECO:0000256" key="6">
    <source>
        <dbReference type="ARBA" id="ARBA00023069"/>
    </source>
</evidence>
<evidence type="ECO:0000256" key="12">
    <source>
        <dbReference type="PROSITE-ProRule" id="PRU00221"/>
    </source>
</evidence>
<dbReference type="PROSITE" id="PS50082">
    <property type="entry name" value="WD_REPEATS_2"/>
    <property type="match status" value="2"/>
</dbReference>
<keyword evidence="4" id="KW-0677">Repeat</keyword>
<accession>A0A7S3ZFC6</accession>
<dbReference type="AlphaFoldDB" id="A0A7S3ZFC6"/>
<dbReference type="SUPFAM" id="SSF50978">
    <property type="entry name" value="WD40 repeat-like"/>
    <property type="match status" value="1"/>
</dbReference>
<sequence length="863" mass="94038">MNGVTASCRNCSPVPAPTMPEDKNHLTVGNKTLGTSDGSHGTKESNRSKRTNRPVRRSVARQSTRKNASGRRGKGPKKPRKKPVVIHGRRADPLPLNRGPQGATWTEPSVGSGLNAESLLRAQWQEQGDSKGPTYFEVLGLGELPPDTEYTDEQLDEYIDIDIKETETIDLFFKPSLRISEEAKEEYAANMERKKDHAEKVSKHLEQADKYQFRSVQTSTIIQRHKHVQTCGPETHEVGCTATTYDIEDTYIPPKEEPRKLIKGLAPVQMKSMGVGPGAGSDTKSVGTSVSRSVAKSQIGKSMGTRSVAIQDFSIYSVSQGAGMRAGRAGPGGETLTPEMVALNSLLTLESFRVAVETVERAVINNTMHDLQMKYRAQDGALKELIAHLNEPASNPDQANLEEIKDAAPDEKKLKEAASAAQGDEKKAAPGLDMLWCFEPPNIAGRQVTSMVWNTKNPDLLAVGYGSLVFGNQKKGLILFWSIKNPRHPSKSIEVPSGVVSMDFSQDNPNLLAAGLYNGSVLIYDVREPGNEPALKSVHEKGKKTKHSEAVWAVRWVTTGGPGHQLLTSIAGDGTVLLWNLKKGLEPKQIMQLKRVTNTLVLQGSSKVDVISREASALCIDFFKNDKAQNLYIAGTEDGLVHKCSVLYSEQTLENYMAHTGPVYAVRCSPYVTDLFLTCSADESVALWDHKQTKPLLELKKDKDKIQGLAWAPFDSCVFASISRDASLKVWDLSSSTMNPLISVTVPAWDPRPDVAEGEAASKLGSRPESPGYTASAAGSPNRPASPATETGDFKNELPPPELTCVEFAPNSPVVLVGGNDGIVRVYRITNVNAPKSPRDEKFTQTQVERLTRASGMVIPTKV</sequence>
<organism evidence="14">
    <name type="scientific">Lotharella globosa</name>
    <dbReference type="NCBI Taxonomy" id="91324"/>
    <lineage>
        <taxon>Eukaryota</taxon>
        <taxon>Sar</taxon>
        <taxon>Rhizaria</taxon>
        <taxon>Cercozoa</taxon>
        <taxon>Chlorarachniophyceae</taxon>
        <taxon>Lotharella</taxon>
    </lineage>
</organism>
<dbReference type="GO" id="GO:0045503">
    <property type="term" value="F:dynein light chain binding"/>
    <property type="evidence" value="ECO:0007669"/>
    <property type="project" value="TreeGrafter"/>
</dbReference>
<dbReference type="InterPro" id="IPR050687">
    <property type="entry name" value="Dynein_IC"/>
</dbReference>
<keyword evidence="2" id="KW-0963">Cytoplasm</keyword>
<keyword evidence="7" id="KW-0206">Cytoskeleton</keyword>
<evidence type="ECO:0000256" key="8">
    <source>
        <dbReference type="ARBA" id="ARBA00023273"/>
    </source>
</evidence>
<evidence type="ECO:0000256" key="5">
    <source>
        <dbReference type="ARBA" id="ARBA00022846"/>
    </source>
</evidence>
<dbReference type="GO" id="GO:0045504">
    <property type="term" value="F:dynein heavy chain binding"/>
    <property type="evidence" value="ECO:0007669"/>
    <property type="project" value="TreeGrafter"/>
</dbReference>
<dbReference type="PANTHER" id="PTHR12442">
    <property type="entry name" value="DYNEIN INTERMEDIATE CHAIN"/>
    <property type="match status" value="1"/>
</dbReference>
<dbReference type="PANTHER" id="PTHR12442:SF12">
    <property type="entry name" value="DYNEIN AXONEMAL INTERMEDIATE CHAIN 4"/>
    <property type="match status" value="1"/>
</dbReference>
<dbReference type="GO" id="GO:0120293">
    <property type="term" value="C:dynein axonemal particle"/>
    <property type="evidence" value="ECO:0007669"/>
    <property type="project" value="UniProtKB-SubCell"/>
</dbReference>
<feature type="region of interest" description="Disordered" evidence="13">
    <location>
        <begin position="748"/>
        <end position="799"/>
    </location>
</feature>
<reference evidence="14" key="1">
    <citation type="submission" date="2021-01" db="EMBL/GenBank/DDBJ databases">
        <authorList>
            <person name="Corre E."/>
            <person name="Pelletier E."/>
            <person name="Niang G."/>
            <person name="Scheremetjew M."/>
            <person name="Finn R."/>
            <person name="Kale V."/>
            <person name="Holt S."/>
            <person name="Cochrane G."/>
            <person name="Meng A."/>
            <person name="Brown T."/>
            <person name="Cohen L."/>
        </authorList>
    </citation>
    <scope>NUCLEOTIDE SEQUENCE</scope>
    <source>
        <strain evidence="14">CCCM811</strain>
    </source>
</reference>
<dbReference type="Gene3D" id="2.130.10.10">
    <property type="entry name" value="YVTN repeat-like/Quinoprotein amine dehydrogenase"/>
    <property type="match status" value="2"/>
</dbReference>
<keyword evidence="8" id="KW-0966">Cell projection</keyword>
<dbReference type="InterPro" id="IPR015943">
    <property type="entry name" value="WD40/YVTN_repeat-like_dom_sf"/>
</dbReference>
<feature type="compositionally biased region" description="Basic residues" evidence="13">
    <location>
        <begin position="48"/>
        <end position="59"/>
    </location>
</feature>
<evidence type="ECO:0000256" key="1">
    <source>
        <dbReference type="ARBA" id="ARBA00004611"/>
    </source>
</evidence>
<protein>
    <recommendedName>
        <fullName evidence="10">Dynein axonemal intermediate chain 4</fullName>
    </recommendedName>
    <alternativeName>
        <fullName evidence="11">WD repeat-containing protein 78</fullName>
    </alternativeName>
</protein>
<dbReference type="InterPro" id="IPR036322">
    <property type="entry name" value="WD40_repeat_dom_sf"/>
</dbReference>
<evidence type="ECO:0000256" key="7">
    <source>
        <dbReference type="ARBA" id="ARBA00023212"/>
    </source>
</evidence>
<evidence type="ECO:0000256" key="4">
    <source>
        <dbReference type="ARBA" id="ARBA00022737"/>
    </source>
</evidence>
<feature type="compositionally biased region" description="Polar residues" evidence="13">
    <location>
        <begin position="27"/>
        <end position="39"/>
    </location>
</feature>
<dbReference type="InterPro" id="IPR001680">
    <property type="entry name" value="WD40_rpt"/>
</dbReference>
<dbReference type="Pfam" id="PF00400">
    <property type="entry name" value="WD40"/>
    <property type="match status" value="3"/>
</dbReference>
<feature type="compositionally biased region" description="Basic residues" evidence="13">
    <location>
        <begin position="68"/>
        <end position="88"/>
    </location>
</feature>
<proteinExistence type="predicted"/>
<feature type="repeat" description="WD" evidence="12">
    <location>
        <begin position="699"/>
        <end position="741"/>
    </location>
</feature>
<feature type="region of interest" description="Disordered" evidence="13">
    <location>
        <begin position="1"/>
        <end position="111"/>
    </location>
</feature>
<evidence type="ECO:0000256" key="3">
    <source>
        <dbReference type="ARBA" id="ARBA00022574"/>
    </source>
</evidence>
<dbReference type="GO" id="GO:0005858">
    <property type="term" value="C:axonemal dynein complex"/>
    <property type="evidence" value="ECO:0007669"/>
    <property type="project" value="TreeGrafter"/>
</dbReference>
<evidence type="ECO:0000256" key="11">
    <source>
        <dbReference type="ARBA" id="ARBA00041557"/>
    </source>
</evidence>
<name>A0A7S3ZFC6_9EUKA</name>
<dbReference type="SMART" id="SM00320">
    <property type="entry name" value="WD40"/>
    <property type="match status" value="5"/>
</dbReference>
<keyword evidence="6" id="KW-0969">Cilium</keyword>
<feature type="compositionally biased region" description="Polar residues" evidence="13">
    <location>
        <begin position="1"/>
        <end position="10"/>
    </location>
</feature>
<evidence type="ECO:0000256" key="9">
    <source>
        <dbReference type="ARBA" id="ARBA00024190"/>
    </source>
</evidence>
<evidence type="ECO:0000256" key="2">
    <source>
        <dbReference type="ARBA" id="ARBA00022490"/>
    </source>
</evidence>
<keyword evidence="5" id="KW-0282">Flagellum</keyword>
<evidence type="ECO:0000256" key="13">
    <source>
        <dbReference type="SAM" id="MobiDB-lite"/>
    </source>
</evidence>
<dbReference type="EMBL" id="HBIV01048116">
    <property type="protein sequence ID" value="CAE0681647.1"/>
    <property type="molecule type" value="Transcribed_RNA"/>
</dbReference>
<gene>
    <name evidence="14" type="ORF">LGLO00237_LOCUS33434</name>
</gene>
<comment type="subcellular location">
    <subcellularLocation>
        <location evidence="1">Cytoplasm</location>
        <location evidence="1">Cytoskeleton</location>
        <location evidence="1">Flagellum axoneme</location>
    </subcellularLocation>
    <subcellularLocation>
        <location evidence="9">Dynein axonemal particle</location>
    </subcellularLocation>
</comment>
<keyword evidence="3 12" id="KW-0853">WD repeat</keyword>
<feature type="repeat" description="WD" evidence="12">
    <location>
        <begin position="656"/>
        <end position="698"/>
    </location>
</feature>
<evidence type="ECO:0000256" key="10">
    <source>
        <dbReference type="ARBA" id="ARBA00040002"/>
    </source>
</evidence>
<dbReference type="GO" id="GO:0003341">
    <property type="term" value="P:cilium movement"/>
    <property type="evidence" value="ECO:0007669"/>
    <property type="project" value="TreeGrafter"/>
</dbReference>